<sequence length="128" mass="12759">MIAFSRNGAVIADGEGVCRPAVAAIAAGRHAHGQADGFAERHLRTALQPTGRLVQQAGQIGGRTQDGVEGIGVLCLDDAAVAAATANALRHDAGRARAQRGDDASAGIARIHPAAIAALAALGAMSHA</sequence>
<dbReference type="Proteomes" id="UP000740926">
    <property type="component" value="Unassembled WGS sequence"/>
</dbReference>
<accession>A0A9P6XWD3</accession>
<reference evidence="1 2" key="1">
    <citation type="journal article" date="2020" name="Microb. Genom.">
        <title>Genetic diversity of clinical and environmental Mucorales isolates obtained from an investigation of mucormycosis cases among solid organ transplant recipients.</title>
        <authorList>
            <person name="Nguyen M.H."/>
            <person name="Kaul D."/>
            <person name="Muto C."/>
            <person name="Cheng S.J."/>
            <person name="Richter R.A."/>
            <person name="Bruno V.M."/>
            <person name="Liu G."/>
            <person name="Beyhan S."/>
            <person name="Sundermann A.J."/>
            <person name="Mounaud S."/>
            <person name="Pasculle A.W."/>
            <person name="Nierman W.C."/>
            <person name="Driscoll E."/>
            <person name="Cumbie R."/>
            <person name="Clancy C.J."/>
            <person name="Dupont C.L."/>
        </authorList>
    </citation>
    <scope>NUCLEOTIDE SEQUENCE [LARGE SCALE GENOMIC DNA]</scope>
    <source>
        <strain evidence="1 2">GL24</strain>
    </source>
</reference>
<evidence type="ECO:0000313" key="1">
    <source>
        <dbReference type="EMBL" id="KAG1533800.1"/>
    </source>
</evidence>
<gene>
    <name evidence="1" type="ORF">G6F50_015748</name>
</gene>
<proteinExistence type="predicted"/>
<name>A0A9P6XWD3_9FUNG</name>
<dbReference type="EMBL" id="JAANIU010009058">
    <property type="protein sequence ID" value="KAG1533800.1"/>
    <property type="molecule type" value="Genomic_DNA"/>
</dbReference>
<dbReference type="AlphaFoldDB" id="A0A9P6XWD3"/>
<evidence type="ECO:0000313" key="2">
    <source>
        <dbReference type="Proteomes" id="UP000740926"/>
    </source>
</evidence>
<protein>
    <submittedName>
        <fullName evidence="1">Uncharacterized protein</fullName>
    </submittedName>
</protein>
<organism evidence="1 2">
    <name type="scientific">Rhizopus delemar</name>
    <dbReference type="NCBI Taxonomy" id="936053"/>
    <lineage>
        <taxon>Eukaryota</taxon>
        <taxon>Fungi</taxon>
        <taxon>Fungi incertae sedis</taxon>
        <taxon>Mucoromycota</taxon>
        <taxon>Mucoromycotina</taxon>
        <taxon>Mucoromycetes</taxon>
        <taxon>Mucorales</taxon>
        <taxon>Mucorineae</taxon>
        <taxon>Rhizopodaceae</taxon>
        <taxon>Rhizopus</taxon>
    </lineage>
</organism>
<comment type="caution">
    <text evidence="1">The sequence shown here is derived from an EMBL/GenBank/DDBJ whole genome shotgun (WGS) entry which is preliminary data.</text>
</comment>
<keyword evidence="2" id="KW-1185">Reference proteome</keyword>